<dbReference type="SMART" id="SM00060">
    <property type="entry name" value="FN3"/>
    <property type="match status" value="2"/>
</dbReference>
<evidence type="ECO:0000256" key="9">
    <source>
        <dbReference type="ARBA" id="ARBA00022737"/>
    </source>
</evidence>
<keyword evidence="7" id="KW-0597">Phosphoprotein</keyword>
<feature type="region of interest" description="Disordered" evidence="21">
    <location>
        <begin position="3334"/>
        <end position="3390"/>
    </location>
</feature>
<feature type="compositionally biased region" description="Low complexity" evidence="21">
    <location>
        <begin position="2779"/>
        <end position="2788"/>
    </location>
</feature>
<feature type="region of interest" description="Disordered" evidence="21">
    <location>
        <begin position="2313"/>
        <end position="2570"/>
    </location>
</feature>
<evidence type="ECO:0000256" key="3">
    <source>
        <dbReference type="ARBA" id="ARBA00006692"/>
    </source>
</evidence>
<dbReference type="Ensembl" id="ENSLLET00000038690.1">
    <property type="protein sequence ID" value="ENSLLEP00000037257.1"/>
    <property type="gene ID" value="ENSLLEG00000023587.1"/>
</dbReference>
<feature type="region of interest" description="Disordered" evidence="21">
    <location>
        <begin position="2174"/>
        <end position="2207"/>
    </location>
</feature>
<dbReference type="EC" id="2.7.11.1" evidence="4"/>
<dbReference type="PROSITE" id="PS50835">
    <property type="entry name" value="IG_LIKE"/>
    <property type="match status" value="8"/>
</dbReference>
<feature type="domain" description="Protein kinase" evidence="22">
    <location>
        <begin position="3517"/>
        <end position="3769"/>
    </location>
</feature>
<evidence type="ECO:0000256" key="11">
    <source>
        <dbReference type="ARBA" id="ARBA00022777"/>
    </source>
</evidence>
<evidence type="ECO:0000256" key="7">
    <source>
        <dbReference type="ARBA" id="ARBA00022553"/>
    </source>
</evidence>
<feature type="region of interest" description="Disordered" evidence="21">
    <location>
        <begin position="3225"/>
        <end position="3273"/>
    </location>
</feature>
<keyword evidence="14" id="KW-1015">Disulfide bond</keyword>
<feature type="binding site" evidence="20">
    <location>
        <position position="1619"/>
    </location>
    <ligand>
        <name>ATP</name>
        <dbReference type="ChEBI" id="CHEBI:30616"/>
    </ligand>
</feature>
<dbReference type="PANTHER" id="PTHR47633">
    <property type="entry name" value="IMMUNOGLOBULIN"/>
    <property type="match status" value="1"/>
</dbReference>
<feature type="region of interest" description="Disordered" evidence="21">
    <location>
        <begin position="147"/>
        <end position="184"/>
    </location>
</feature>
<dbReference type="FunFam" id="1.10.510.10:FF:000363">
    <property type="entry name" value="Striated muscle preferentially expressed protein kinase"/>
    <property type="match status" value="1"/>
</dbReference>
<evidence type="ECO:0000256" key="13">
    <source>
        <dbReference type="ARBA" id="ARBA00022840"/>
    </source>
</evidence>
<feature type="compositionally biased region" description="Basic and acidic residues" evidence="21">
    <location>
        <begin position="623"/>
        <end position="633"/>
    </location>
</feature>
<feature type="compositionally biased region" description="Low complexity" evidence="21">
    <location>
        <begin position="2552"/>
        <end position="2564"/>
    </location>
</feature>
<dbReference type="FunFam" id="1.10.510.10:FF:000344">
    <property type="entry name" value="striated muscle preferentially expressed protein kinase isoform X1"/>
    <property type="match status" value="1"/>
</dbReference>
<dbReference type="InterPro" id="IPR036179">
    <property type="entry name" value="Ig-like_dom_sf"/>
</dbReference>
<evidence type="ECO:0000256" key="21">
    <source>
        <dbReference type="SAM" id="MobiDB-lite"/>
    </source>
</evidence>
<accession>A0A8C5QH47</accession>
<feature type="region of interest" description="Disordered" evidence="21">
    <location>
        <begin position="1894"/>
        <end position="1917"/>
    </location>
</feature>
<feature type="domain" description="Fibronectin type-III" evidence="24">
    <location>
        <begin position="1276"/>
        <end position="1373"/>
    </location>
</feature>
<evidence type="ECO:0000256" key="18">
    <source>
        <dbReference type="ARBA" id="ARBA00048679"/>
    </source>
</evidence>
<evidence type="ECO:0000259" key="22">
    <source>
        <dbReference type="PROSITE" id="PS50011"/>
    </source>
</evidence>
<feature type="region of interest" description="Disordered" evidence="21">
    <location>
        <begin position="2832"/>
        <end position="2917"/>
    </location>
</feature>
<keyword evidence="13 20" id="KW-0067">ATP-binding</keyword>
<feature type="compositionally biased region" description="Polar residues" evidence="21">
    <location>
        <begin position="2888"/>
        <end position="2914"/>
    </location>
</feature>
<feature type="region of interest" description="Disordered" evidence="21">
    <location>
        <begin position="546"/>
        <end position="700"/>
    </location>
</feature>
<dbReference type="SMART" id="SM00408">
    <property type="entry name" value="IGc2"/>
    <property type="match status" value="8"/>
</dbReference>
<comment type="subcellular location">
    <subcellularLocation>
        <location evidence="2">Cytoplasm</location>
        <location evidence="2">Myofibril</location>
    </subcellularLocation>
    <subcellularLocation>
        <location evidence="1">Nucleus</location>
    </subcellularLocation>
</comment>
<dbReference type="PROSITE" id="PS00107">
    <property type="entry name" value="PROTEIN_KINASE_ATP"/>
    <property type="match status" value="1"/>
</dbReference>
<evidence type="ECO:0000256" key="19">
    <source>
        <dbReference type="ARBA" id="ARBA00083841"/>
    </source>
</evidence>
<feature type="compositionally biased region" description="Polar residues" evidence="21">
    <location>
        <begin position="2602"/>
        <end position="2617"/>
    </location>
</feature>
<dbReference type="InterPro" id="IPR011009">
    <property type="entry name" value="Kinase-like_dom_sf"/>
</dbReference>
<reference evidence="25" key="2">
    <citation type="submission" date="2025-09" db="UniProtKB">
        <authorList>
            <consortium name="Ensembl"/>
        </authorList>
    </citation>
    <scope>IDENTIFICATION</scope>
</reference>
<evidence type="ECO:0000259" key="24">
    <source>
        <dbReference type="PROSITE" id="PS50853"/>
    </source>
</evidence>
<feature type="domain" description="Ig-like" evidence="23">
    <location>
        <begin position="957"/>
        <end position="1040"/>
    </location>
</feature>
<dbReference type="FunFam" id="2.60.40.10:FF:000080">
    <property type="entry name" value="Myosin light chain kinase, smooth muscle"/>
    <property type="match status" value="1"/>
</dbReference>
<feature type="region of interest" description="Disordered" evidence="21">
    <location>
        <begin position="2590"/>
        <end position="2655"/>
    </location>
</feature>
<dbReference type="InterPro" id="IPR000719">
    <property type="entry name" value="Prot_kinase_dom"/>
</dbReference>
<feature type="compositionally biased region" description="Polar residues" evidence="21">
    <location>
        <begin position="2257"/>
        <end position="2267"/>
    </location>
</feature>
<evidence type="ECO:0000256" key="4">
    <source>
        <dbReference type="ARBA" id="ARBA00012513"/>
    </source>
</evidence>
<dbReference type="SMART" id="SM00220">
    <property type="entry name" value="S_TKc"/>
    <property type="match status" value="2"/>
</dbReference>
<dbReference type="FunFam" id="2.60.40.10:FF:000538">
    <property type="entry name" value="Striated muscle preferentially expressed protein kinase"/>
    <property type="match status" value="1"/>
</dbReference>
<dbReference type="SUPFAM" id="SSF48726">
    <property type="entry name" value="Immunoglobulin"/>
    <property type="match status" value="9"/>
</dbReference>
<dbReference type="InterPro" id="IPR013098">
    <property type="entry name" value="Ig_I-set"/>
</dbReference>
<keyword evidence="9" id="KW-0677">Repeat</keyword>
<dbReference type="SMART" id="SM00409">
    <property type="entry name" value="IG"/>
    <property type="match status" value="9"/>
</dbReference>
<feature type="compositionally biased region" description="Basic and acidic residues" evidence="21">
    <location>
        <begin position="2845"/>
        <end position="2867"/>
    </location>
</feature>
<dbReference type="InterPro" id="IPR003599">
    <property type="entry name" value="Ig_sub"/>
</dbReference>
<feature type="region of interest" description="Disordered" evidence="21">
    <location>
        <begin position="225"/>
        <end position="330"/>
    </location>
</feature>
<sequence>MHRAQVRMNLAKSGETEPEASAMSSSQPFGRNLAAPPSPGISPKHSKVTPEPGNSPPSPPQFIRKLKKASIGTGCDICLKVAVSGHPVPTLTWYKNQKLLDPNGEEYGTLCIRDTKMADAGVYTCVARNTVGEATCSAAVAIIEFEDSEPGEEDAGGPQLQRTIRPPNNTPLGTPSGDSDTLLASSIHTTPSTLTGLSQTDELSDWSGSQQTVVERDARTASFLPEGGLRRGSINGTIPDLARPHSNPKPPVLPPPSPRLGQRPAAVTIPGRGPSTPLTPRKKTVMPSQFQDTVSEEFEDKVKRPKSSAGSQVSGQDSRPVTPVSETSGRVSILRASPKLVRSGSKIFERLRMVEERRKSLDHTDSPFLVQSWLPLRKTRSFDQPGADGLAGSLASSSEELRDDLRDGVRSEIGGYTLRHPSLRHRTTSYDDRGAFAGGLRDIETRFSQELLRIKKTVSQQQLIRSSQDASRRSPSPQRNLPPQSAQKDPTAVQVSPSPKPIVEEDKKPTSLVTTRNPLVRSGATTKPVIEVTEPQRVISQRAPLVEKSSNGSAVHHDLLKPGETRFTSQPPKMTDKLLSPKPVTPQPILQREVISDLYSKRSPEPGREPPLTSNRAPPALEIAHRGISREKGTSLGETRFLPWAQPPVDNEKNHGKTGGQTKKHNETKSSKNSRSKGKSRRIRPTSPDLESSDDSYVSAGEDPLEAPVFDIPLQSALITAGSEVLLKCVISANPTPEVSWRKDRILLKNSPTHQIRMEGERYTLLLRWALPSDSGIYTVTARNEVGEASSCGAVTVRPAPSKESPAHRGTPRDPLSPITSDDEYLSPQEDLSEPSTPQHKMTAKAPPQHTVTFKAPPSFKVALLDKLVLEGQDVTLSVQVLGEPKPIINWLRNRQQVKASMRYRITERDGGHFCLHITGAEKRDSGYYTCKAINEYGTKQCESKLEVRAPPGSTSPDVVTPLQDVSVCAGEAAVFECVVTGPPDLDVDWLFRGKLLQPALLDCKMRFNGKQCILLLNSVHEDDSGIYTCKLSAARDEVTCSAMLTVQPTLAPLFTRKMTDREAVEGRSARLDCKVSGTPPPVVTWSHYGRPVEESETIHILKEGGHHTLLFNLVAFEDEGPYTVTATNQHGKAECSAELYVEAPRPAASSHISKLEKMPSIPEEPEVQESEVEGVVMPDFLRPLQDLDVVESREVQLECQVTGMPYPTITWYHNGQKIESSDERRMTQYKDIHRLMFPSVSHAHAGVYKSVISNKVGKAACYAHLYVTDVIPNPPDGPPIIASVTGRIVKLRWNPPKRLDPTIDPHQITYSIQQQVLGSPQWTVITSNMKDTNYCIRALTKGHLYLFRVVTCTSNSHSKPSLCSQSVGLLDRGPYLQEGPQIVDRPELLYMVENKPLSVTITLNHVQAEVTWQRADTVLQEVDGVCEMSMPDDDQHSLLLFSPKKSDIGSLVFKASNWYGSDHCTVSIELAEPPRFESIMEDIEIGTGETARFVVVVEGKPVPDIMWYKDGELLAESGHFSFVYDDTECSLVILNTATGDSGVYTCTARNLAGELSCKAELQVCAEDLGAGGSKDEFSKLKIRRLTDYYCIHKEIGRGVFSYVRHVIEKNSENDFAAKFISCHGEAKENARREGKILSQISHERFPRFQEAFEKRSALIIIMELCSAEELLDRVTRKPTVCESEIRSVVRQILEGLRYLHQQNILHLDIKPENILMADLIGDQVRICDFGNAQEITAGEPQYCKYGTPEFVAPEIVNQMPISPVTDIWPVGVLTYLCLTGVSPFVGENDYTTLMNIRSYTVAFEEKMFADLTREARGFLIKVLVNEKLRPTADESLEHPWFKTLAKGKTISTDHLKLFQSRRKWQRSLISYKSNMVMRSIPELLQDKTSHLSIAVPRHPKESSGLSSSSDSDDLEELPFVPMPLQVQFSGSRMSLNEIPTDEELPPLATEDGSIPEDEELEEKLSEAIGSLAEPEIQPKEGVVSLPKRKVSITRKRSSDVESSSSSDEDIPESDRKQQHSRKPLKKGSSLDSPESPNGEVTVVRRGELRRGSSADSALLLNVSSEDGEGKDRLDKGMTKAASMELPIRSRSPGRIEDRGSSRRKFGSADEEYAQRLEMMRQRLLKGSAVDGKLSGLRGPLMETLSVDIKRADRPQYGDKMPASPPIIPAIKLSRAASSDAAPGREATEERVLRKTSSFSHGDTEPLVMHRRSGAPLEIPVAHLGTQRLKESPSLSALTDQSRLESRPVTPRELTPKSLTPEPSQSAEDLVDSEAQGSIAVDKVTIPSLWVEPEMEMPPAKDLEKEIYQTKDLEKEIQPVKGLEKELSKMSTVVEDAVPETETPEQPPHDKDDLTKAAIPTKESTPKEPSPSPTKGLIPPAKDMLLHPNLPQEPPKSEVKQTSPKYTQSNLKKPEEQPSSRLYQDKKPSPVQSAVHPLPLQVKEASTGSVPIKVPSSGPVQAKAPSPEQVQAAGPGLGSTQMKRPLLGSVKAKEPSSILMEIKSHKPLPNQVKWSSPEAKVAEVSSPFLGPTSPSQPASVTTHSTKLKQESKSSSLSISQPSTKVPAASPYAEMMQSLQIPTVQEAVLEAEKSLKSSKKASTSQSNLQETSFVSSSKVETDSTDDVASTLAKKNENAEPQEPVMHGKTPIVSSTENVPLISNIDSEEVFEAKFKRNRESSLTRGLKIITRSWSEEKNLAKSQASKEEEMYRPSPVGVPLEFLVPAALGLHDRSRSVQDLSSAERDPSFMRRLSMRLKKSPTMERKEKPAEENSGGGGSRRLSWSLGRGSSKEKKDTQSLKSETGSIEAITESYAKEQKKASDSPVLAIRKKIGSTMDRLSMKLRSQSEERRESEQSDRREDRPEKRTPLLSLLRRSTSEGENLRQIGIPQNQLAAQSGSTPSTESIQSGLSIQSEFAKDDRRSRWDRWGLSRSKKEKMASQPNIPASLMREDGSIVGRQYIRNESDFHPVFHIKLKDVVVLDGEPVSLSCLPAGSPEPRILWKKDKINIQPGQKVNIRSCQDGRQVLSISSAGQTEAGLYECVAANPLGNAISSCTLSVAQIPGRPGTPEIPQKYKDTVLVLWKVADHSAPCTYILEALMNGKGDWKVISSRITDCYFNVTELPPGSVKFRVACVNKAGQGPYSHESKVILIEGEGNKPSAPSPSVVSKTRPVGPTVTAFVPVVSRITPSAALPVHTVVSTPNLPPPVGSPLVVSSSIVTAPTVVPPLQPPAKGPPPPTPPRKHRGFISTPPVAHKPTFSKAEPQPLSSPVTQIQPTEVTPVDAAGSRVSKVTVSVTPGLPVSRIIVPAPSQVQQVKPESEPSGNRAPASTVFQVKSPTTLPEPPQKISSVSFDPKVKPFAVQPSVKSPVPEKPTSPPPTSSTGTRVPPPVPAKPFATMPSVPIMLHIPPFKSSTSTSPLSPTSKMVPSFPSPPTSPIYQPSTPTSPTYMVTSFVSTPTSETPSPVTPVPVAQTVPTRILVKSVTPGRDSRMTPGGRATPSGRESTTLRQGVPQKPYTFMDEKARGRFGVIRECKENATGKNFMAKIIPYETENKQSVLQEYEVLKCIHHQRILGLHEAYITPRYLVLISEHCAGRELLYCLVERFRYSEDDVVNYILQILQGLEYLHEQKILHLDIKPENIMVSYMNTVKIIDFGSAQTFNPLLLRQLGKRVGTLEYMAPEVVKGEPIGPAADIWGIGVVTYIMLSGRSPFFELDPVETENKILAGRFDIFKLYSNASQSASLFIRKLLSIYPWSRPSLQECFSNPWLQDAYLMKLRRQTLTFTTNRLKEFLVEHQKRRSESATKHKVLLRSYHGTQPQSPVTQ</sequence>
<feature type="region of interest" description="Disordered" evidence="21">
    <location>
        <begin position="2224"/>
        <end position="2279"/>
    </location>
</feature>
<dbReference type="GO" id="GO:0005524">
    <property type="term" value="F:ATP binding"/>
    <property type="evidence" value="ECO:0007669"/>
    <property type="project" value="UniProtKB-UniRule"/>
</dbReference>
<evidence type="ECO:0000313" key="26">
    <source>
        <dbReference type="Proteomes" id="UP000694569"/>
    </source>
</evidence>
<dbReference type="InterPro" id="IPR017441">
    <property type="entry name" value="Protein_kinase_ATP_BS"/>
</dbReference>
<feature type="compositionally biased region" description="Basic and acidic residues" evidence="21">
    <location>
        <begin position="2313"/>
        <end position="2328"/>
    </location>
</feature>
<dbReference type="GO" id="GO:0055013">
    <property type="term" value="P:cardiac muscle cell development"/>
    <property type="evidence" value="ECO:0007669"/>
    <property type="project" value="UniProtKB-ARBA"/>
</dbReference>
<evidence type="ECO:0000256" key="12">
    <source>
        <dbReference type="ARBA" id="ARBA00022782"/>
    </source>
</evidence>
<feature type="region of interest" description="Disordered" evidence="21">
    <location>
        <begin position="1"/>
        <end position="61"/>
    </location>
</feature>
<dbReference type="SUPFAM" id="SSF49265">
    <property type="entry name" value="Fibronectin type III"/>
    <property type="match status" value="1"/>
</dbReference>
<feature type="compositionally biased region" description="Polar residues" evidence="21">
    <location>
        <begin position="2532"/>
        <end position="2543"/>
    </location>
</feature>
<evidence type="ECO:0000256" key="5">
    <source>
        <dbReference type="ARBA" id="ARBA00022481"/>
    </source>
</evidence>
<feature type="compositionally biased region" description="Basic and acidic residues" evidence="21">
    <location>
        <begin position="599"/>
        <end position="608"/>
    </location>
</feature>
<dbReference type="FunFam" id="2.60.40.10:FF:000032">
    <property type="entry name" value="palladin isoform X1"/>
    <property type="match status" value="1"/>
</dbReference>
<dbReference type="PROSITE" id="PS50853">
    <property type="entry name" value="FN3"/>
    <property type="match status" value="2"/>
</dbReference>
<evidence type="ECO:0000259" key="23">
    <source>
        <dbReference type="PROSITE" id="PS50835"/>
    </source>
</evidence>
<evidence type="ECO:0000256" key="1">
    <source>
        <dbReference type="ARBA" id="ARBA00004123"/>
    </source>
</evidence>
<protein>
    <recommendedName>
        <fullName evidence="4">non-specific serine/threonine protein kinase</fullName>
        <ecNumber evidence="4">2.7.11.1</ecNumber>
    </recommendedName>
    <alternativeName>
        <fullName evidence="19">Aortic preferentially expressed protein 1</fullName>
    </alternativeName>
</protein>
<feature type="domain" description="Ig-like" evidence="23">
    <location>
        <begin position="60"/>
        <end position="141"/>
    </location>
</feature>
<evidence type="ECO:0000256" key="8">
    <source>
        <dbReference type="ARBA" id="ARBA00022679"/>
    </source>
</evidence>
<dbReference type="GeneTree" id="ENSGT00940000163418"/>
<dbReference type="PANTHER" id="PTHR47633:SF3">
    <property type="entry name" value="STRIATED MUSCLE PREFERENTIALLY EXPRESSED PROTEIN KINASE"/>
    <property type="match status" value="1"/>
</dbReference>
<dbReference type="FunFam" id="2.60.40.10:FF:000428">
    <property type="entry name" value="striated muscle preferentially expressed protein kinase"/>
    <property type="match status" value="1"/>
</dbReference>
<keyword evidence="26" id="KW-1185">Reference proteome</keyword>
<evidence type="ECO:0000256" key="17">
    <source>
        <dbReference type="ARBA" id="ARBA00047899"/>
    </source>
</evidence>
<feature type="domain" description="Ig-like" evidence="23">
    <location>
        <begin position="1049"/>
        <end position="1141"/>
    </location>
</feature>
<dbReference type="InterPro" id="IPR003961">
    <property type="entry name" value="FN3_dom"/>
</dbReference>
<evidence type="ECO:0000256" key="15">
    <source>
        <dbReference type="ARBA" id="ARBA00023242"/>
    </source>
</evidence>
<dbReference type="GO" id="GO:0030016">
    <property type="term" value="C:myofibril"/>
    <property type="evidence" value="ECO:0007669"/>
    <property type="project" value="UniProtKB-SubCell"/>
</dbReference>
<dbReference type="SUPFAM" id="SSF56112">
    <property type="entry name" value="Protein kinase-like (PK-like)"/>
    <property type="match status" value="2"/>
</dbReference>
<feature type="compositionally biased region" description="Basic and acidic residues" evidence="21">
    <location>
        <begin position="2043"/>
        <end position="2053"/>
    </location>
</feature>
<keyword evidence="12" id="KW-0221">Differentiation</keyword>
<comment type="catalytic activity">
    <reaction evidence="18">
        <text>L-seryl-[protein] + ATP = O-phospho-L-seryl-[protein] + ADP + H(+)</text>
        <dbReference type="Rhea" id="RHEA:17989"/>
        <dbReference type="Rhea" id="RHEA-COMP:9863"/>
        <dbReference type="Rhea" id="RHEA-COMP:11604"/>
        <dbReference type="ChEBI" id="CHEBI:15378"/>
        <dbReference type="ChEBI" id="CHEBI:29999"/>
        <dbReference type="ChEBI" id="CHEBI:30616"/>
        <dbReference type="ChEBI" id="CHEBI:83421"/>
        <dbReference type="ChEBI" id="CHEBI:456216"/>
        <dbReference type="EC" id="2.7.11.1"/>
    </reaction>
</comment>
<dbReference type="InterPro" id="IPR007110">
    <property type="entry name" value="Ig-like_dom"/>
</dbReference>
<feature type="domain" description="Ig-like" evidence="23">
    <location>
        <begin position="1179"/>
        <end position="1269"/>
    </location>
</feature>
<feature type="region of interest" description="Disordered" evidence="21">
    <location>
        <begin position="191"/>
        <end position="210"/>
    </location>
</feature>
<dbReference type="FunFam" id="2.60.40.10:FF:000145">
    <property type="entry name" value="Myosin light chain kinase, smooth muscle"/>
    <property type="match status" value="1"/>
</dbReference>
<feature type="compositionally biased region" description="Polar residues" evidence="21">
    <location>
        <begin position="2400"/>
        <end position="2411"/>
    </location>
</feature>
<dbReference type="Proteomes" id="UP000694569">
    <property type="component" value="Unplaced"/>
</dbReference>
<dbReference type="InterPro" id="IPR003598">
    <property type="entry name" value="Ig_sub2"/>
</dbReference>
<dbReference type="OrthoDB" id="2570713at2759"/>
<dbReference type="Gene3D" id="1.10.510.10">
    <property type="entry name" value="Transferase(Phosphotransferase) domain 1"/>
    <property type="match status" value="2"/>
</dbReference>
<dbReference type="FunFam" id="3.30.200.20:FF:000302">
    <property type="entry name" value="striated muscle preferentially expressed protein kinase"/>
    <property type="match status" value="1"/>
</dbReference>
<dbReference type="PROSITE" id="PS50011">
    <property type="entry name" value="PROTEIN_KINASE_DOM"/>
    <property type="match status" value="2"/>
</dbReference>
<dbReference type="FunFam" id="2.60.40.10:FF:000513">
    <property type="entry name" value="striated muscle preferentially expressed protein kinase"/>
    <property type="match status" value="1"/>
</dbReference>
<comment type="catalytic activity">
    <reaction evidence="17">
        <text>L-threonyl-[protein] + ATP = O-phospho-L-threonyl-[protein] + ADP + H(+)</text>
        <dbReference type="Rhea" id="RHEA:46608"/>
        <dbReference type="Rhea" id="RHEA-COMP:11060"/>
        <dbReference type="Rhea" id="RHEA-COMP:11605"/>
        <dbReference type="ChEBI" id="CHEBI:15378"/>
        <dbReference type="ChEBI" id="CHEBI:30013"/>
        <dbReference type="ChEBI" id="CHEBI:30616"/>
        <dbReference type="ChEBI" id="CHEBI:61977"/>
        <dbReference type="ChEBI" id="CHEBI:456216"/>
        <dbReference type="EC" id="2.7.11.1"/>
    </reaction>
</comment>
<feature type="region of interest" description="Disordered" evidence="21">
    <location>
        <begin position="3414"/>
        <end position="3437"/>
    </location>
</feature>
<feature type="domain" description="Protein kinase" evidence="22">
    <location>
        <begin position="1590"/>
        <end position="1842"/>
    </location>
</feature>
<feature type="compositionally biased region" description="Basic residues" evidence="21">
    <location>
        <begin position="1987"/>
        <end position="1996"/>
    </location>
</feature>
<evidence type="ECO:0000256" key="2">
    <source>
        <dbReference type="ARBA" id="ARBA00004657"/>
    </source>
</evidence>
<name>A0A8C5QH47_9ANUR</name>
<evidence type="ECO:0000256" key="6">
    <source>
        <dbReference type="ARBA" id="ARBA00022527"/>
    </source>
</evidence>
<dbReference type="GO" id="GO:0004674">
    <property type="term" value="F:protein serine/threonine kinase activity"/>
    <property type="evidence" value="ECO:0007669"/>
    <property type="project" value="UniProtKB-KW"/>
</dbReference>
<keyword evidence="10 20" id="KW-0547">Nucleotide-binding</keyword>
<feature type="compositionally biased region" description="Basic and acidic residues" evidence="21">
    <location>
        <begin position="2412"/>
        <end position="2428"/>
    </location>
</feature>
<dbReference type="Pfam" id="PF07679">
    <property type="entry name" value="I-set"/>
    <property type="match status" value="8"/>
</dbReference>
<dbReference type="GO" id="GO:0005634">
    <property type="term" value="C:nucleus"/>
    <property type="evidence" value="ECO:0007669"/>
    <property type="project" value="UniProtKB-SubCell"/>
</dbReference>
<feature type="compositionally biased region" description="Low complexity" evidence="21">
    <location>
        <begin position="3414"/>
        <end position="3424"/>
    </location>
</feature>
<feature type="compositionally biased region" description="Polar residues" evidence="21">
    <location>
        <begin position="458"/>
        <end position="497"/>
    </location>
</feature>
<dbReference type="InterPro" id="IPR036116">
    <property type="entry name" value="FN3_sf"/>
</dbReference>
<keyword evidence="11" id="KW-0418">Kinase</keyword>
<feature type="compositionally biased region" description="Basic residues" evidence="21">
    <location>
        <begin position="672"/>
        <end position="684"/>
    </location>
</feature>
<keyword evidence="8" id="KW-0808">Transferase</keyword>
<keyword evidence="6" id="KW-0723">Serine/threonine-protein kinase</keyword>
<feature type="domain" description="Ig-like" evidence="23">
    <location>
        <begin position="708"/>
        <end position="796"/>
    </location>
</feature>
<evidence type="ECO:0000313" key="25">
    <source>
        <dbReference type="Ensembl" id="ENSLLEP00000037257.1"/>
    </source>
</evidence>
<feature type="domain" description="Ig-like" evidence="23">
    <location>
        <begin position="858"/>
        <end position="947"/>
    </location>
</feature>
<feature type="region of interest" description="Disordered" evidence="21">
    <location>
        <begin position="3485"/>
        <end position="3509"/>
    </location>
</feature>
<dbReference type="InterPro" id="IPR013783">
    <property type="entry name" value="Ig-like_fold"/>
</dbReference>
<feature type="compositionally biased region" description="Pro residues" evidence="21">
    <location>
        <begin position="3225"/>
        <end position="3240"/>
    </location>
</feature>
<feature type="region of interest" description="Disordered" evidence="21">
    <location>
        <begin position="1938"/>
        <end position="2110"/>
    </location>
</feature>
<feature type="compositionally biased region" description="Basic and acidic residues" evidence="21">
    <location>
        <begin position="555"/>
        <end position="564"/>
    </location>
</feature>
<feature type="domain" description="Ig-like" evidence="23">
    <location>
        <begin position="1475"/>
        <end position="1563"/>
    </location>
</feature>
<evidence type="ECO:0000256" key="20">
    <source>
        <dbReference type="PROSITE-ProRule" id="PRU10141"/>
    </source>
</evidence>
<keyword evidence="5" id="KW-0488">Methylation</keyword>
<dbReference type="Pfam" id="PF00069">
    <property type="entry name" value="Pkinase"/>
    <property type="match status" value="2"/>
</dbReference>
<feature type="compositionally biased region" description="Polar residues" evidence="21">
    <location>
        <begin position="160"/>
        <end position="184"/>
    </location>
</feature>
<feature type="compositionally biased region" description="Basic and acidic residues" evidence="21">
    <location>
        <begin position="2732"/>
        <end position="2748"/>
    </location>
</feature>
<evidence type="ECO:0000256" key="10">
    <source>
        <dbReference type="ARBA" id="ARBA00022741"/>
    </source>
</evidence>
<dbReference type="Gene3D" id="2.60.40.10">
    <property type="entry name" value="Immunoglobulins"/>
    <property type="match status" value="11"/>
</dbReference>
<dbReference type="FunFam" id="2.60.40.10:FF:000107">
    <property type="entry name" value="Myosin, light chain kinase a"/>
    <property type="match status" value="1"/>
</dbReference>
<feature type="compositionally biased region" description="Polar residues" evidence="21">
    <location>
        <begin position="308"/>
        <end position="330"/>
    </location>
</feature>
<dbReference type="FunFam" id="2.60.40.10:FF:000541">
    <property type="entry name" value="striated muscle preferentially expressed protein kinase"/>
    <property type="match status" value="1"/>
</dbReference>
<feature type="region of interest" description="Disordered" evidence="21">
    <location>
        <begin position="458"/>
        <end position="524"/>
    </location>
</feature>
<feature type="region of interest" description="Disordered" evidence="21">
    <location>
        <begin position="2732"/>
        <end position="2806"/>
    </location>
</feature>
<evidence type="ECO:0000256" key="14">
    <source>
        <dbReference type="ARBA" id="ARBA00023157"/>
    </source>
</evidence>
<organism evidence="25 26">
    <name type="scientific">Leptobrachium leishanense</name>
    <name type="common">Leishan spiny toad</name>
    <dbReference type="NCBI Taxonomy" id="445787"/>
    <lineage>
        <taxon>Eukaryota</taxon>
        <taxon>Metazoa</taxon>
        <taxon>Chordata</taxon>
        <taxon>Craniata</taxon>
        <taxon>Vertebrata</taxon>
        <taxon>Euteleostomi</taxon>
        <taxon>Amphibia</taxon>
        <taxon>Batrachia</taxon>
        <taxon>Anura</taxon>
        <taxon>Pelobatoidea</taxon>
        <taxon>Megophryidae</taxon>
        <taxon>Leptobrachium</taxon>
    </lineage>
</organism>
<dbReference type="CDD" id="cd00063">
    <property type="entry name" value="FN3"/>
    <property type="match status" value="2"/>
</dbReference>
<dbReference type="GO" id="GO:0003007">
    <property type="term" value="P:heart morphogenesis"/>
    <property type="evidence" value="ECO:0007669"/>
    <property type="project" value="UniProtKB-ARBA"/>
</dbReference>
<feature type="domain" description="Fibronectin type-III" evidence="24">
    <location>
        <begin position="3065"/>
        <end position="3154"/>
    </location>
</feature>
<feature type="region of interest" description="Disordered" evidence="21">
    <location>
        <begin position="793"/>
        <end position="852"/>
    </location>
</feature>
<feature type="domain" description="Ig-like" evidence="23">
    <location>
        <begin position="2969"/>
        <end position="3058"/>
    </location>
</feature>
<reference evidence="25" key="1">
    <citation type="submission" date="2025-08" db="UniProtKB">
        <authorList>
            <consortium name="Ensembl"/>
        </authorList>
    </citation>
    <scope>IDENTIFICATION</scope>
</reference>
<evidence type="ECO:0000256" key="16">
    <source>
        <dbReference type="ARBA" id="ARBA00023319"/>
    </source>
</evidence>
<feature type="compositionally biased region" description="Basic and acidic residues" evidence="21">
    <location>
        <begin position="2760"/>
        <end position="2770"/>
    </location>
</feature>
<dbReference type="Gene3D" id="3.30.200.20">
    <property type="entry name" value="Phosphorylase Kinase, domain 1"/>
    <property type="match status" value="2"/>
</dbReference>
<dbReference type="InterPro" id="IPR008271">
    <property type="entry name" value="Ser/Thr_kinase_AS"/>
</dbReference>
<keyword evidence="15" id="KW-0539">Nucleus</keyword>
<feature type="compositionally biased region" description="Pro residues" evidence="21">
    <location>
        <begin position="3371"/>
        <end position="3380"/>
    </location>
</feature>
<feature type="compositionally biased region" description="Basic and acidic residues" evidence="21">
    <location>
        <begin position="2068"/>
        <end position="2078"/>
    </location>
</feature>
<comment type="similarity">
    <text evidence="3">Belongs to the protein kinase superfamily. CAMK Ser/Thr protein kinase family.</text>
</comment>
<feature type="compositionally biased region" description="Pro residues" evidence="21">
    <location>
        <begin position="247"/>
        <end position="258"/>
    </location>
</feature>
<keyword evidence="16" id="KW-0393">Immunoglobulin domain</keyword>
<proteinExistence type="inferred from homology"/>
<dbReference type="PROSITE" id="PS00108">
    <property type="entry name" value="PROTEIN_KINASE_ST"/>
    <property type="match status" value="2"/>
</dbReference>